<evidence type="ECO:0000259" key="1">
    <source>
        <dbReference type="Pfam" id="PF14474"/>
    </source>
</evidence>
<evidence type="ECO:0000313" key="2">
    <source>
        <dbReference type="EMBL" id="KAJ7609674.1"/>
    </source>
</evidence>
<organism evidence="2 3">
    <name type="scientific">Mycena rosella</name>
    <name type="common">Pink bonnet</name>
    <name type="synonym">Agaricus rosellus</name>
    <dbReference type="NCBI Taxonomy" id="1033263"/>
    <lineage>
        <taxon>Eukaryota</taxon>
        <taxon>Fungi</taxon>
        <taxon>Dikarya</taxon>
        <taxon>Basidiomycota</taxon>
        <taxon>Agaricomycotina</taxon>
        <taxon>Agaricomycetes</taxon>
        <taxon>Agaricomycetidae</taxon>
        <taxon>Agaricales</taxon>
        <taxon>Marasmiineae</taxon>
        <taxon>Mycenaceae</taxon>
        <taxon>Mycena</taxon>
    </lineage>
</organism>
<proteinExistence type="predicted"/>
<dbReference type="Proteomes" id="UP001221757">
    <property type="component" value="Unassembled WGS sequence"/>
</dbReference>
<reference evidence="2" key="1">
    <citation type="submission" date="2023-03" db="EMBL/GenBank/DDBJ databases">
        <title>Massive genome expansion in bonnet fungi (Mycena s.s.) driven by repeated elements and novel gene families across ecological guilds.</title>
        <authorList>
            <consortium name="Lawrence Berkeley National Laboratory"/>
            <person name="Harder C.B."/>
            <person name="Miyauchi S."/>
            <person name="Viragh M."/>
            <person name="Kuo A."/>
            <person name="Thoen E."/>
            <person name="Andreopoulos B."/>
            <person name="Lu D."/>
            <person name="Skrede I."/>
            <person name="Drula E."/>
            <person name="Henrissat B."/>
            <person name="Morin E."/>
            <person name="Kohler A."/>
            <person name="Barry K."/>
            <person name="LaButti K."/>
            <person name="Morin E."/>
            <person name="Salamov A."/>
            <person name="Lipzen A."/>
            <person name="Mereny Z."/>
            <person name="Hegedus B."/>
            <person name="Baldrian P."/>
            <person name="Stursova M."/>
            <person name="Weitz H."/>
            <person name="Taylor A."/>
            <person name="Grigoriev I.V."/>
            <person name="Nagy L.G."/>
            <person name="Martin F."/>
            <person name="Kauserud H."/>
        </authorList>
    </citation>
    <scope>NUCLEOTIDE SEQUENCE</scope>
    <source>
        <strain evidence="2">CBHHK067</strain>
    </source>
</reference>
<protein>
    <recommendedName>
        <fullName evidence="1">Restriction of telomere capping protein 4 C-terminal domain-containing protein</fullName>
    </recommendedName>
</protein>
<gene>
    <name evidence="2" type="ORF">B0H17DRAFT_967256</name>
</gene>
<comment type="caution">
    <text evidence="2">The sequence shown here is derived from an EMBL/GenBank/DDBJ whole genome shotgun (WGS) entry which is preliminary data.</text>
</comment>
<evidence type="ECO:0000313" key="3">
    <source>
        <dbReference type="Proteomes" id="UP001221757"/>
    </source>
</evidence>
<dbReference type="InterPro" id="IPR028094">
    <property type="entry name" value="RTC4_C"/>
</dbReference>
<sequence length="88" mass="9942">MFLLEDIDPGLVKPLTPMEFIQSIFVSEVGMQLVMADFGLNVNNWLDKEQAVEVLCDSVSYSITMFPYEESTGLVEHIRLIALLCEVD</sequence>
<dbReference type="AlphaFoldDB" id="A0AAD7B4K7"/>
<keyword evidence="3" id="KW-1185">Reference proteome</keyword>
<accession>A0AAD7B4K7</accession>
<name>A0AAD7B4K7_MYCRO</name>
<dbReference type="Pfam" id="PF14474">
    <property type="entry name" value="RTC4"/>
    <property type="match status" value="1"/>
</dbReference>
<dbReference type="EMBL" id="JARKIE010001017">
    <property type="protein sequence ID" value="KAJ7609674.1"/>
    <property type="molecule type" value="Genomic_DNA"/>
</dbReference>
<feature type="domain" description="Restriction of telomere capping protein 4 C-terminal" evidence="1">
    <location>
        <begin position="11"/>
        <end position="66"/>
    </location>
</feature>